<accession>A0A2Z4AEF1</accession>
<evidence type="ECO:0000259" key="10">
    <source>
        <dbReference type="Pfam" id="PF08323"/>
    </source>
</evidence>
<dbReference type="PANTHER" id="PTHR45825">
    <property type="entry name" value="GRANULE-BOUND STARCH SYNTHASE 1, CHLOROPLASTIC/AMYLOPLASTIC"/>
    <property type="match status" value="1"/>
</dbReference>
<sequence length="485" mass="54597">MKILMVSAEVTPLVKVGGVGDVVGSLPRELMLQGHSVRVVCPFYGCVNKSSQWIRFDRPFGVSLGEKDLEAYIWEVQLEDNGIEVLLIENKHLFGSSEVYEISSNDPMENARRFIFFSRAVINLCYYLGWVPDVVHCHDWPTALIPVIINTTECNKPMGSVASVLTIHSIEHQGIFPRDLIECARLPENTFRHECLAAHGQVNLLKGGIYNATKITTVSPKYAMEIQRREFGFGLEEIVRSRSNDLVGVTNGIDTDKWNPARDDLLPAIYDISNLKGKRVCKQYLQESFGLISDSEVMVVGIVSRLYWQKGLDLLLTVIPRLFQSIDVQFVILGQGDQGLEEQFSGLTAQYPGRMGFKSEFSNQLAHLVYAGSDIFAMPSRYEPCGLGQMYAMRYGTIPVARAVGGLVDTIEPYSRSAKSAQGFLFEKPDPNDLFEVLHSVFNIFRHRSAEFSRIQRNSMERDFSWKISASRYSQVFKSALDSKS</sequence>
<protein>
    <recommendedName>
        <fullName evidence="8">Glycogen synthase</fullName>
        <ecNumber evidence="8">2.4.1.21</ecNumber>
    </recommendedName>
    <alternativeName>
        <fullName evidence="8">Starch [bacterial glycogen] synthase</fullName>
    </alternativeName>
</protein>
<dbReference type="GO" id="GO:0009011">
    <property type="term" value="F:alpha-1,4-glucan glucosyltransferase (ADP-glucose donor) activity"/>
    <property type="evidence" value="ECO:0007669"/>
    <property type="project" value="UniProtKB-UniRule"/>
</dbReference>
<evidence type="ECO:0000256" key="7">
    <source>
        <dbReference type="ARBA" id="ARBA00023056"/>
    </source>
</evidence>
<dbReference type="EMBL" id="CP029803">
    <property type="protein sequence ID" value="AWT59815.1"/>
    <property type="molecule type" value="Genomic_DNA"/>
</dbReference>
<dbReference type="Gene3D" id="3.40.50.2000">
    <property type="entry name" value="Glycogen Phosphorylase B"/>
    <property type="match status" value="2"/>
</dbReference>
<dbReference type="InterPro" id="IPR011835">
    <property type="entry name" value="GS/SS"/>
</dbReference>
<feature type="domain" description="Starch synthase catalytic" evidence="10">
    <location>
        <begin position="2"/>
        <end position="240"/>
    </location>
</feature>
<dbReference type="HAMAP" id="MF_00484">
    <property type="entry name" value="Glycogen_synth"/>
    <property type="match status" value="1"/>
</dbReference>
<evidence type="ECO:0000256" key="1">
    <source>
        <dbReference type="ARBA" id="ARBA00001478"/>
    </source>
</evidence>
<dbReference type="Pfam" id="PF08323">
    <property type="entry name" value="Glyco_transf_5"/>
    <property type="match status" value="1"/>
</dbReference>
<feature type="domain" description="Glycosyl transferase family 1" evidence="9">
    <location>
        <begin position="295"/>
        <end position="441"/>
    </location>
</feature>
<evidence type="ECO:0000259" key="9">
    <source>
        <dbReference type="Pfam" id="PF00534"/>
    </source>
</evidence>
<evidence type="ECO:0000256" key="5">
    <source>
        <dbReference type="ARBA" id="ARBA00022676"/>
    </source>
</evidence>
<evidence type="ECO:0000313" key="12">
    <source>
        <dbReference type="Proteomes" id="UP000247465"/>
    </source>
</evidence>
<dbReference type="AlphaFoldDB" id="A0A2Z4AEF1"/>
<evidence type="ECO:0000256" key="8">
    <source>
        <dbReference type="HAMAP-Rule" id="MF_00484"/>
    </source>
</evidence>
<dbReference type="PANTHER" id="PTHR45825:SF11">
    <property type="entry name" value="ALPHA AMYLASE DOMAIN-CONTAINING PROTEIN"/>
    <property type="match status" value="1"/>
</dbReference>
<dbReference type="Pfam" id="PF00534">
    <property type="entry name" value="Glycos_transf_1"/>
    <property type="match status" value="1"/>
</dbReference>
<proteinExistence type="inferred from homology"/>
<evidence type="ECO:0000256" key="4">
    <source>
        <dbReference type="ARBA" id="ARBA00010281"/>
    </source>
</evidence>
<dbReference type="GO" id="GO:0005978">
    <property type="term" value="P:glycogen biosynthetic process"/>
    <property type="evidence" value="ECO:0007669"/>
    <property type="project" value="UniProtKB-UniRule"/>
</dbReference>
<dbReference type="InterPro" id="IPR001296">
    <property type="entry name" value="Glyco_trans_1"/>
</dbReference>
<organism evidence="11 12">
    <name type="scientific">Candidatus Moanibacter tarae</name>
    <dbReference type="NCBI Taxonomy" id="2200854"/>
    <lineage>
        <taxon>Bacteria</taxon>
        <taxon>Pseudomonadati</taxon>
        <taxon>Verrucomicrobiota</taxon>
        <taxon>Opitutia</taxon>
        <taxon>Puniceicoccales</taxon>
        <taxon>Puniceicoccales incertae sedis</taxon>
        <taxon>Candidatus Moanibacter</taxon>
    </lineage>
</organism>
<evidence type="ECO:0000256" key="2">
    <source>
        <dbReference type="ARBA" id="ARBA00002764"/>
    </source>
</evidence>
<evidence type="ECO:0000256" key="6">
    <source>
        <dbReference type="ARBA" id="ARBA00022679"/>
    </source>
</evidence>
<comment type="function">
    <text evidence="2 8">Synthesizes alpha-1,4-glucan chains using ADP-glucose.</text>
</comment>
<keyword evidence="6 8" id="KW-0808">Transferase</keyword>
<evidence type="ECO:0000313" key="11">
    <source>
        <dbReference type="EMBL" id="AWT59815.1"/>
    </source>
</evidence>
<dbReference type="GO" id="GO:0004373">
    <property type="term" value="F:alpha-1,4-glucan glucosyltransferase (UDP-glucose donor) activity"/>
    <property type="evidence" value="ECO:0007669"/>
    <property type="project" value="InterPro"/>
</dbReference>
<dbReference type="EC" id="2.4.1.21" evidence="8"/>
<dbReference type="GO" id="GO:0005829">
    <property type="term" value="C:cytosol"/>
    <property type="evidence" value="ECO:0007669"/>
    <property type="project" value="TreeGrafter"/>
</dbReference>
<name>A0A2Z4AEF1_9BACT</name>
<comment type="catalytic activity">
    <reaction evidence="1 8">
        <text>[(1-&gt;4)-alpha-D-glucosyl](n) + ADP-alpha-D-glucose = [(1-&gt;4)-alpha-D-glucosyl](n+1) + ADP + H(+)</text>
        <dbReference type="Rhea" id="RHEA:18189"/>
        <dbReference type="Rhea" id="RHEA-COMP:9584"/>
        <dbReference type="Rhea" id="RHEA-COMP:9587"/>
        <dbReference type="ChEBI" id="CHEBI:15378"/>
        <dbReference type="ChEBI" id="CHEBI:15444"/>
        <dbReference type="ChEBI" id="CHEBI:57498"/>
        <dbReference type="ChEBI" id="CHEBI:456216"/>
        <dbReference type="EC" id="2.4.1.21"/>
    </reaction>
</comment>
<dbReference type="CDD" id="cd03791">
    <property type="entry name" value="GT5_Glycogen_synthase_DULL1-like"/>
    <property type="match status" value="1"/>
</dbReference>
<dbReference type="SUPFAM" id="SSF53756">
    <property type="entry name" value="UDP-Glycosyltransferase/glycogen phosphorylase"/>
    <property type="match status" value="1"/>
</dbReference>
<evidence type="ECO:0000256" key="3">
    <source>
        <dbReference type="ARBA" id="ARBA00004964"/>
    </source>
</evidence>
<dbReference type="NCBIfam" id="TIGR02095">
    <property type="entry name" value="glgA"/>
    <property type="match status" value="1"/>
</dbReference>
<reference evidence="11 12" key="1">
    <citation type="submission" date="2018-06" db="EMBL/GenBank/DDBJ databases">
        <title>Draft Genome Sequence of a Novel Marine Bacterium Related to the Verrucomicrobia.</title>
        <authorList>
            <person name="Vosseberg J."/>
            <person name="Martijn J."/>
            <person name="Ettema T.J.G."/>
        </authorList>
    </citation>
    <scope>NUCLEOTIDE SEQUENCE [LARGE SCALE GENOMIC DNA]</scope>
    <source>
        <strain evidence="11">TARA_B100001123</strain>
    </source>
</reference>
<feature type="binding site" evidence="8">
    <location>
        <position position="15"/>
    </location>
    <ligand>
        <name>ADP-alpha-D-glucose</name>
        <dbReference type="ChEBI" id="CHEBI:57498"/>
    </ligand>
</feature>
<dbReference type="InterPro" id="IPR013534">
    <property type="entry name" value="Starch_synth_cat_dom"/>
</dbReference>
<keyword evidence="7 8" id="KW-0320">Glycogen biosynthesis</keyword>
<gene>
    <name evidence="8 11" type="primary">glgA</name>
    <name evidence="11" type="ORF">DF168_01010</name>
</gene>
<comment type="similarity">
    <text evidence="4 8">Belongs to the glycosyltransferase 1 family. Bacterial/plant glycogen synthase subfamily.</text>
</comment>
<comment type="pathway">
    <text evidence="3 8">Glycan biosynthesis; glycogen biosynthesis.</text>
</comment>
<dbReference type="UniPathway" id="UPA00164"/>
<dbReference type="KEGG" id="mtar:DF168_01010"/>
<dbReference type="Proteomes" id="UP000247465">
    <property type="component" value="Chromosome"/>
</dbReference>
<keyword evidence="5 8" id="KW-0328">Glycosyltransferase</keyword>